<dbReference type="PANTHER" id="PTHR43537">
    <property type="entry name" value="TRANSCRIPTIONAL REGULATOR, GNTR FAMILY"/>
    <property type="match status" value="1"/>
</dbReference>
<evidence type="ECO:0000256" key="3">
    <source>
        <dbReference type="ARBA" id="ARBA00023163"/>
    </source>
</evidence>
<dbReference type="PANTHER" id="PTHR43537:SF5">
    <property type="entry name" value="UXU OPERON TRANSCRIPTIONAL REGULATOR"/>
    <property type="match status" value="1"/>
</dbReference>
<dbReference type="InterPro" id="IPR011711">
    <property type="entry name" value="GntR_C"/>
</dbReference>
<dbReference type="Pfam" id="PF07729">
    <property type="entry name" value="FCD"/>
    <property type="match status" value="1"/>
</dbReference>
<evidence type="ECO:0000256" key="2">
    <source>
        <dbReference type="ARBA" id="ARBA00023125"/>
    </source>
</evidence>
<reference evidence="5" key="1">
    <citation type="submission" date="2020-10" db="EMBL/GenBank/DDBJ databases">
        <authorList>
            <person name="Gilroy R."/>
        </authorList>
    </citation>
    <scope>NUCLEOTIDE SEQUENCE</scope>
    <source>
        <strain evidence="5">ChiHecec3B27-6122</strain>
    </source>
</reference>
<evidence type="ECO:0000256" key="1">
    <source>
        <dbReference type="ARBA" id="ARBA00023015"/>
    </source>
</evidence>
<dbReference type="Proteomes" id="UP000886876">
    <property type="component" value="Unassembled WGS sequence"/>
</dbReference>
<evidence type="ECO:0000259" key="4">
    <source>
        <dbReference type="PROSITE" id="PS50949"/>
    </source>
</evidence>
<dbReference type="InterPro" id="IPR036388">
    <property type="entry name" value="WH-like_DNA-bd_sf"/>
</dbReference>
<dbReference type="InterPro" id="IPR008920">
    <property type="entry name" value="TF_FadR/GntR_C"/>
</dbReference>
<dbReference type="SMART" id="SM00895">
    <property type="entry name" value="FCD"/>
    <property type="match status" value="1"/>
</dbReference>
<dbReference type="Pfam" id="PF00392">
    <property type="entry name" value="GntR"/>
    <property type="match status" value="1"/>
</dbReference>
<sequence length="251" mass="28227">MNREKLEHYLESNPFAKLSEVVTQILYDQIVVLDIPPASKLNINQIATDLGISRTPVVEAINRLQAIGFVETRPNTSGFYVTDMNLLDMIDLYDARTAIECEAAALCADKASPEAIAKLDSLATEFKKAVPRMDGKRLKETDMPFHKLIVESSGNKYLIRSYNELLPNLTMYQGSWSKFISPEQSNPWSSQVVHQHGAIVSSIKLHIPALARQAMAEHIKASLNFVAYSDNTDDPFWIVKRSSEKSDRSRK</sequence>
<dbReference type="GO" id="GO:0003700">
    <property type="term" value="F:DNA-binding transcription factor activity"/>
    <property type="evidence" value="ECO:0007669"/>
    <property type="project" value="InterPro"/>
</dbReference>
<accession>A0A9D1K8A3</accession>
<name>A0A9D1K8A3_9FIRM</name>
<gene>
    <name evidence="5" type="ORF">IAD42_07100</name>
</gene>
<proteinExistence type="predicted"/>
<dbReference type="SUPFAM" id="SSF48008">
    <property type="entry name" value="GntR ligand-binding domain-like"/>
    <property type="match status" value="1"/>
</dbReference>
<dbReference type="AlphaFoldDB" id="A0A9D1K8A3"/>
<dbReference type="InterPro" id="IPR000524">
    <property type="entry name" value="Tscrpt_reg_HTH_GntR"/>
</dbReference>
<keyword evidence="3" id="KW-0804">Transcription</keyword>
<dbReference type="Gene3D" id="1.20.120.530">
    <property type="entry name" value="GntR ligand-binding domain-like"/>
    <property type="match status" value="1"/>
</dbReference>
<keyword evidence="1" id="KW-0805">Transcription regulation</keyword>
<dbReference type="SMART" id="SM00345">
    <property type="entry name" value="HTH_GNTR"/>
    <property type="match status" value="1"/>
</dbReference>
<dbReference type="PROSITE" id="PS50949">
    <property type="entry name" value="HTH_GNTR"/>
    <property type="match status" value="1"/>
</dbReference>
<feature type="domain" description="HTH gntR-type" evidence="4">
    <location>
        <begin position="16"/>
        <end position="84"/>
    </location>
</feature>
<dbReference type="CDD" id="cd07377">
    <property type="entry name" value="WHTH_GntR"/>
    <property type="match status" value="1"/>
</dbReference>
<evidence type="ECO:0000313" key="6">
    <source>
        <dbReference type="Proteomes" id="UP000886876"/>
    </source>
</evidence>
<comment type="caution">
    <text evidence="5">The sequence shown here is derived from an EMBL/GenBank/DDBJ whole genome shotgun (WGS) entry which is preliminary data.</text>
</comment>
<dbReference type="EMBL" id="DVJS01000175">
    <property type="protein sequence ID" value="HIS97723.1"/>
    <property type="molecule type" value="Genomic_DNA"/>
</dbReference>
<dbReference type="GO" id="GO:0003677">
    <property type="term" value="F:DNA binding"/>
    <property type="evidence" value="ECO:0007669"/>
    <property type="project" value="UniProtKB-KW"/>
</dbReference>
<dbReference type="Gene3D" id="1.10.10.10">
    <property type="entry name" value="Winged helix-like DNA-binding domain superfamily/Winged helix DNA-binding domain"/>
    <property type="match status" value="1"/>
</dbReference>
<keyword evidence="2" id="KW-0238">DNA-binding</keyword>
<organism evidence="5 6">
    <name type="scientific">Candidatus Scatomorpha pullistercoris</name>
    <dbReference type="NCBI Taxonomy" id="2840929"/>
    <lineage>
        <taxon>Bacteria</taxon>
        <taxon>Bacillati</taxon>
        <taxon>Bacillota</taxon>
        <taxon>Clostridia</taxon>
        <taxon>Eubacteriales</taxon>
        <taxon>Candidatus Scatomorpha</taxon>
    </lineage>
</organism>
<dbReference type="SUPFAM" id="SSF46785">
    <property type="entry name" value="Winged helix' DNA-binding domain"/>
    <property type="match status" value="1"/>
</dbReference>
<dbReference type="InterPro" id="IPR036390">
    <property type="entry name" value="WH_DNA-bd_sf"/>
</dbReference>
<protein>
    <submittedName>
        <fullName evidence="5">GntR family transcriptional regulator</fullName>
    </submittedName>
</protein>
<reference evidence="5" key="2">
    <citation type="journal article" date="2021" name="PeerJ">
        <title>Extensive microbial diversity within the chicken gut microbiome revealed by metagenomics and culture.</title>
        <authorList>
            <person name="Gilroy R."/>
            <person name="Ravi A."/>
            <person name="Getino M."/>
            <person name="Pursley I."/>
            <person name="Horton D.L."/>
            <person name="Alikhan N.F."/>
            <person name="Baker D."/>
            <person name="Gharbi K."/>
            <person name="Hall N."/>
            <person name="Watson M."/>
            <person name="Adriaenssens E.M."/>
            <person name="Foster-Nyarko E."/>
            <person name="Jarju S."/>
            <person name="Secka A."/>
            <person name="Antonio M."/>
            <person name="Oren A."/>
            <person name="Chaudhuri R.R."/>
            <person name="La Ragione R."/>
            <person name="Hildebrand F."/>
            <person name="Pallen M.J."/>
        </authorList>
    </citation>
    <scope>NUCLEOTIDE SEQUENCE</scope>
    <source>
        <strain evidence="5">ChiHecec3B27-6122</strain>
    </source>
</reference>
<evidence type="ECO:0000313" key="5">
    <source>
        <dbReference type="EMBL" id="HIS97723.1"/>
    </source>
</evidence>